<dbReference type="GO" id="GO:0006351">
    <property type="term" value="P:DNA-templated transcription"/>
    <property type="evidence" value="ECO:0007669"/>
    <property type="project" value="InterPro"/>
</dbReference>
<feature type="region of interest" description="Disordered" evidence="4">
    <location>
        <begin position="664"/>
        <end position="692"/>
    </location>
</feature>
<dbReference type="PANTHER" id="PTHR31001">
    <property type="entry name" value="UNCHARACTERIZED TRANSCRIPTIONAL REGULATORY PROTEIN"/>
    <property type="match status" value="1"/>
</dbReference>
<comment type="caution">
    <text evidence="6">The sequence shown here is derived from an EMBL/GenBank/DDBJ whole genome shotgun (WGS) entry which is preliminary data.</text>
</comment>
<dbReference type="GO" id="GO:0003677">
    <property type="term" value="F:DNA binding"/>
    <property type="evidence" value="ECO:0007669"/>
    <property type="project" value="InterPro"/>
</dbReference>
<keyword evidence="3" id="KW-0539">Nucleus</keyword>
<dbReference type="SMART" id="SM00066">
    <property type="entry name" value="GAL4"/>
    <property type="match status" value="1"/>
</dbReference>
<gene>
    <name evidence="6" type="ORF">CBYS24578_00014613</name>
</gene>
<dbReference type="Pfam" id="PF04082">
    <property type="entry name" value="Fungal_trans"/>
    <property type="match status" value="1"/>
</dbReference>
<feature type="domain" description="Zn(2)-C6 fungal-type" evidence="5">
    <location>
        <begin position="20"/>
        <end position="49"/>
    </location>
</feature>
<reference evidence="7" key="1">
    <citation type="submission" date="2019-06" db="EMBL/GenBank/DDBJ databases">
        <authorList>
            <person name="Broberg M."/>
        </authorList>
    </citation>
    <scope>NUCLEOTIDE SEQUENCE [LARGE SCALE GENOMIC DNA]</scope>
</reference>
<dbReference type="CDD" id="cd00067">
    <property type="entry name" value="GAL4"/>
    <property type="match status" value="1"/>
</dbReference>
<feature type="compositionally biased region" description="Polar residues" evidence="4">
    <location>
        <begin position="668"/>
        <end position="679"/>
    </location>
</feature>
<dbReference type="InterPro" id="IPR001138">
    <property type="entry name" value="Zn2Cys6_DnaBD"/>
</dbReference>
<dbReference type="InterPro" id="IPR050613">
    <property type="entry name" value="Sec_Metabolite_Reg"/>
</dbReference>
<evidence type="ECO:0000256" key="3">
    <source>
        <dbReference type="ARBA" id="ARBA00023242"/>
    </source>
</evidence>
<dbReference type="PROSITE" id="PS00463">
    <property type="entry name" value="ZN2_CY6_FUNGAL_1"/>
    <property type="match status" value="1"/>
</dbReference>
<dbReference type="Gene3D" id="4.10.240.10">
    <property type="entry name" value="Zn(2)-C6 fungal-type DNA-binding domain"/>
    <property type="match status" value="1"/>
</dbReference>
<dbReference type="GO" id="GO:0000981">
    <property type="term" value="F:DNA-binding transcription factor activity, RNA polymerase II-specific"/>
    <property type="evidence" value="ECO:0007669"/>
    <property type="project" value="InterPro"/>
</dbReference>
<reference evidence="6 7" key="2">
    <citation type="submission" date="2021-10" db="EMBL/GenBank/DDBJ databases">
        <authorList>
            <person name="Piombo E."/>
        </authorList>
    </citation>
    <scope>NUCLEOTIDE SEQUENCE [LARGE SCALE GENOMIC DNA]</scope>
</reference>
<dbReference type="EMBL" id="CABFNO020001564">
    <property type="protein sequence ID" value="CAH0003436.1"/>
    <property type="molecule type" value="Genomic_DNA"/>
</dbReference>
<sequence length="723" mass="82499">MEPSRCDSKNSSAPAVSPWSCFNCRRRKYRCNRCRPCAHCTKSGLQCTYPVSGRMPTRQHGLPGVAAAPSLEGRKELLARLRHLEQFVEEASTQRDAQRRPDNPIQSCSCTCHGSHQEATGDPIEEKVFGDFGKLYINKTGCIYVGNEFWALLNHQIKNMRDVLDSENIQDTMYLDHTSRTPFFSGMQTGGSDTVRQPLPSQVPYLWQVYVDNVDPFIKILHVPSMGKIIKQAKGKFDSLSEGLRALMYAISLAAITSLDEIEVQENFDESKESMTAWLLSNTERALSDAGVLETTDIHVIQAFFIYLEMAMQYYGSRSIWTMTGVLIRTSMSLGLHRDGSNFANISHFEAEMRRRLWWHICFLDHRVGECDVPQLALGPKMFDTREPCNINDEDISPDMTGAPVPREGFTETSYALALCDLWRLGRKIHGLVFLLMNPGEKRDRLQKDALEATEKLRRQILQQTFRTSRPETDLLAFMKYRVNALVDQMALIIRHVHLFHLSSLAEAEPFRQQSYEVSIKCIEDFNKWRLHPSTCQWSWHLFNHNYWHAVCIVFAQLRLDKAWDSTSENAWNAAMKLMQDTPAPMMLKNPLRQSVCLLVQEAWKRRENAVSKGKPTTSNGEPPNFSVAAGTMALPLNINERFNPDDVTWAWISNEYPHPAPFDAPSWVTNPADTSQSFPGGPNNHEEQSIWPDSDSFDIFQELEPFSWTDEQVSGVWPSDSI</sequence>
<dbReference type="GO" id="GO:0008270">
    <property type="term" value="F:zinc ion binding"/>
    <property type="evidence" value="ECO:0007669"/>
    <property type="project" value="InterPro"/>
</dbReference>
<keyword evidence="2" id="KW-0479">Metal-binding</keyword>
<dbReference type="PANTHER" id="PTHR31001:SF50">
    <property type="entry name" value="ZN(II)2CYS6 TRANSCRIPTION FACTOR (EUROFUNG)"/>
    <property type="match status" value="1"/>
</dbReference>
<dbReference type="OrthoDB" id="435881at2759"/>
<evidence type="ECO:0000256" key="2">
    <source>
        <dbReference type="ARBA" id="ARBA00022723"/>
    </source>
</evidence>
<dbReference type="InterPro" id="IPR036864">
    <property type="entry name" value="Zn2-C6_fun-type_DNA-bd_sf"/>
</dbReference>
<evidence type="ECO:0000256" key="1">
    <source>
        <dbReference type="ARBA" id="ARBA00004123"/>
    </source>
</evidence>
<dbReference type="GO" id="GO:0005634">
    <property type="term" value="C:nucleus"/>
    <property type="evidence" value="ECO:0007669"/>
    <property type="project" value="UniProtKB-SubCell"/>
</dbReference>
<proteinExistence type="predicted"/>
<keyword evidence="7" id="KW-1185">Reference proteome</keyword>
<protein>
    <recommendedName>
        <fullName evidence="5">Zn(2)-C6 fungal-type domain-containing protein</fullName>
    </recommendedName>
</protein>
<dbReference type="Proteomes" id="UP000754883">
    <property type="component" value="Unassembled WGS sequence"/>
</dbReference>
<dbReference type="CDD" id="cd12148">
    <property type="entry name" value="fungal_TF_MHR"/>
    <property type="match status" value="1"/>
</dbReference>
<organism evidence="6 7">
    <name type="scientific">Clonostachys byssicola</name>
    <dbReference type="NCBI Taxonomy" id="160290"/>
    <lineage>
        <taxon>Eukaryota</taxon>
        <taxon>Fungi</taxon>
        <taxon>Dikarya</taxon>
        <taxon>Ascomycota</taxon>
        <taxon>Pezizomycotina</taxon>
        <taxon>Sordariomycetes</taxon>
        <taxon>Hypocreomycetidae</taxon>
        <taxon>Hypocreales</taxon>
        <taxon>Bionectriaceae</taxon>
        <taxon>Clonostachys</taxon>
    </lineage>
</organism>
<dbReference type="Pfam" id="PF00172">
    <property type="entry name" value="Zn_clus"/>
    <property type="match status" value="1"/>
</dbReference>
<comment type="subcellular location">
    <subcellularLocation>
        <location evidence="1">Nucleus</location>
    </subcellularLocation>
</comment>
<dbReference type="SMART" id="SM00906">
    <property type="entry name" value="Fungal_trans"/>
    <property type="match status" value="1"/>
</dbReference>
<accession>A0A9N9YD63</accession>
<name>A0A9N9YD63_9HYPO</name>
<dbReference type="InterPro" id="IPR007219">
    <property type="entry name" value="XnlR_reg_dom"/>
</dbReference>
<dbReference type="PROSITE" id="PS50048">
    <property type="entry name" value="ZN2_CY6_FUNGAL_2"/>
    <property type="match status" value="1"/>
</dbReference>
<evidence type="ECO:0000313" key="6">
    <source>
        <dbReference type="EMBL" id="CAH0003436.1"/>
    </source>
</evidence>
<evidence type="ECO:0000256" key="4">
    <source>
        <dbReference type="SAM" id="MobiDB-lite"/>
    </source>
</evidence>
<dbReference type="AlphaFoldDB" id="A0A9N9YD63"/>
<evidence type="ECO:0000259" key="5">
    <source>
        <dbReference type="PROSITE" id="PS50048"/>
    </source>
</evidence>
<dbReference type="SUPFAM" id="SSF57701">
    <property type="entry name" value="Zn2/Cys6 DNA-binding domain"/>
    <property type="match status" value="1"/>
</dbReference>
<evidence type="ECO:0000313" key="7">
    <source>
        <dbReference type="Proteomes" id="UP000754883"/>
    </source>
</evidence>